<proteinExistence type="predicted"/>
<organism evidence="1 2">
    <name type="scientific">Gemmobacter caeni</name>
    <dbReference type="NCBI Taxonomy" id="589035"/>
    <lineage>
        <taxon>Bacteria</taxon>
        <taxon>Pseudomonadati</taxon>
        <taxon>Pseudomonadota</taxon>
        <taxon>Alphaproteobacteria</taxon>
        <taxon>Rhodobacterales</taxon>
        <taxon>Paracoccaceae</taxon>
        <taxon>Gemmobacter</taxon>
    </lineage>
</organism>
<dbReference type="OrthoDB" id="7869211at2"/>
<reference evidence="1 2" key="1">
    <citation type="submission" date="2018-04" db="EMBL/GenBank/DDBJ databases">
        <title>Genomic Encyclopedia of Archaeal and Bacterial Type Strains, Phase II (KMG-II): from individual species to whole genera.</title>
        <authorList>
            <person name="Goeker M."/>
        </authorList>
    </citation>
    <scope>NUCLEOTIDE SEQUENCE [LARGE SCALE GENOMIC DNA]</scope>
    <source>
        <strain evidence="1 2">DSM 21823</strain>
    </source>
</reference>
<dbReference type="AlphaFoldDB" id="A0A2T6A7D7"/>
<sequence length="140" mass="16002">MTSSEWTYQPSGLGLRSDEFSIQGSCRDDPRFFLRRDRYKLNALTDLNLGDISDENVVRFLAEFLAKSGGITGGKFEVVDIARRTDDHGLVTVIYDRTTKVLKQVMMEMGFSVKNAYLDDKMGRYNSVLVLEENIEQDCR</sequence>
<dbReference type="RefSeq" id="WP_108130926.1">
    <property type="nucleotide sequence ID" value="NZ_QBKP01000037.1"/>
</dbReference>
<evidence type="ECO:0000313" key="1">
    <source>
        <dbReference type="EMBL" id="PTX39741.1"/>
    </source>
</evidence>
<name>A0A2T6A7D7_9RHOB</name>
<accession>A0A2T6A7D7</accession>
<gene>
    <name evidence="1" type="ORF">C8N34_1373</name>
</gene>
<dbReference type="EMBL" id="QBKP01000037">
    <property type="protein sequence ID" value="PTX39741.1"/>
    <property type="molecule type" value="Genomic_DNA"/>
</dbReference>
<keyword evidence="2" id="KW-1185">Reference proteome</keyword>
<comment type="caution">
    <text evidence="1">The sequence shown here is derived from an EMBL/GenBank/DDBJ whole genome shotgun (WGS) entry which is preliminary data.</text>
</comment>
<protein>
    <submittedName>
        <fullName evidence="1">Uncharacterized protein</fullName>
    </submittedName>
</protein>
<dbReference type="Proteomes" id="UP000244224">
    <property type="component" value="Unassembled WGS sequence"/>
</dbReference>
<evidence type="ECO:0000313" key="2">
    <source>
        <dbReference type="Proteomes" id="UP000244224"/>
    </source>
</evidence>